<evidence type="ECO:0000313" key="1">
    <source>
        <dbReference type="EMBL" id="MCZ7692584.1"/>
    </source>
</evidence>
<dbReference type="Proteomes" id="UP001148455">
    <property type="component" value="Unassembled WGS sequence"/>
</dbReference>
<comment type="caution">
    <text evidence="1">The sequence shown here is derived from an EMBL/GenBank/DDBJ whole genome shotgun (WGS) entry which is preliminary data.</text>
</comment>
<reference evidence="1" key="1">
    <citation type="submission" date="2022-12" db="EMBL/GenBank/DDBJ databases">
        <title>Genome of R. gnavus strain RSHDN_123.</title>
        <authorList>
            <person name="Abdugheni R."/>
        </authorList>
    </citation>
    <scope>NUCLEOTIDE SEQUENCE</scope>
    <source>
        <strain evidence="1">RSHDN_123</strain>
    </source>
</reference>
<dbReference type="Pfam" id="PF05973">
    <property type="entry name" value="Gp49"/>
    <property type="match status" value="1"/>
</dbReference>
<dbReference type="EMBL" id="JAPZED010000001">
    <property type="protein sequence ID" value="MCZ7692584.1"/>
    <property type="molecule type" value="Genomic_DNA"/>
</dbReference>
<accession>A0A9X3HDI0</accession>
<evidence type="ECO:0000313" key="2">
    <source>
        <dbReference type="Proteomes" id="UP001148455"/>
    </source>
</evidence>
<organism evidence="1 2">
    <name type="scientific">Mediterraneibacter gnavus</name>
    <name type="common">Ruminococcus gnavus</name>
    <dbReference type="NCBI Taxonomy" id="33038"/>
    <lineage>
        <taxon>Bacteria</taxon>
        <taxon>Bacillati</taxon>
        <taxon>Bacillota</taxon>
        <taxon>Clostridia</taxon>
        <taxon>Lachnospirales</taxon>
        <taxon>Lachnospiraceae</taxon>
        <taxon>Mediterraneibacter</taxon>
    </lineage>
</organism>
<proteinExistence type="predicted"/>
<protein>
    <submittedName>
        <fullName evidence="1">Type II toxin-antitoxin system RelE/ParE family toxin</fullName>
    </submittedName>
</protein>
<gene>
    <name evidence="1" type="ORF">O8D18_00745</name>
</gene>
<sequence length="115" mass="13781">MFQVEFYEKEDGDIPVEKFLNSLDIKMRNKILMILNVLQERGNQLREPYSKHLEDGIFEVRGKVGNDISRVLYFFYYNGKIIMTNGFIKKTQKTPKSEIELAKKYRKEYLERFGE</sequence>
<name>A0A9X3HDI0_MEDGN</name>
<dbReference type="RefSeq" id="WP_243035424.1">
    <property type="nucleotide sequence ID" value="NZ_CAXULC010000001.1"/>
</dbReference>
<dbReference type="InterPro" id="IPR009241">
    <property type="entry name" value="HigB-like"/>
</dbReference>
<dbReference type="AlphaFoldDB" id="A0A9X3HDI0"/>